<dbReference type="WBParaSite" id="Pan_g11106.t1">
    <property type="protein sequence ID" value="Pan_g11106.t1"/>
    <property type="gene ID" value="Pan_g11106"/>
</dbReference>
<keyword evidence="2" id="KW-1185">Reference proteome</keyword>
<reference evidence="2" key="1">
    <citation type="journal article" date="2013" name="Genetics">
        <title>The draft genome and transcriptome of Panagrellus redivivus are shaped by the harsh demands of a free-living lifestyle.</title>
        <authorList>
            <person name="Srinivasan J."/>
            <person name="Dillman A.R."/>
            <person name="Macchietto M.G."/>
            <person name="Heikkinen L."/>
            <person name="Lakso M."/>
            <person name="Fracchia K.M."/>
            <person name="Antoshechkin I."/>
            <person name="Mortazavi A."/>
            <person name="Wong G."/>
            <person name="Sternberg P.W."/>
        </authorList>
    </citation>
    <scope>NUCLEOTIDE SEQUENCE [LARGE SCALE GENOMIC DNA]</scope>
    <source>
        <strain evidence="2">MT8872</strain>
    </source>
</reference>
<accession>A0A7E4UP76</accession>
<proteinExistence type="predicted"/>
<reference evidence="3" key="2">
    <citation type="submission" date="2020-10" db="UniProtKB">
        <authorList>
            <consortium name="WormBaseParasite"/>
        </authorList>
    </citation>
    <scope>IDENTIFICATION</scope>
</reference>
<sequence length="607" mass="66377">MGFGKCKQLGGKIIAGICIVEPIKKQETTTEPPTSDEVPTTTKGFVHKVYCPEGTVLSKADEQCHGKMSFAKCRQLGGKRINRICVVEPRTKTSGATKEPGTSDEAPPTTKGFIHEVFCPEGTVLSKVDNKCHGRMGFSKCKQLGGKIIAGVCIIEPIEKQETTTEPPTSDEVPSTTESFEQQLFCPEGTVLSKVDGKCHGKISFAKCRQLSGKRINRICVVEPRTKIGSATKKPGTSDEVHPTAESFAQKVFCPEGTVLSKVDGKCHGKMNFSKCRQLGGKRIAGVCIVAAKKPTTPFAPTAEPSELSTEPKDPQTTTEEFDNFTYCPKGTVLSKKTGKCYGKMGPSKCNLLGGKIIAGFCIVLPKLVNPITTEEPKPTTEEPEATTEYILPPTTREPRKPLVIFPAAFNSNATFYTKEPKIIICRSDAPANTRTERCEKSTTAAQCAKLKGVYYDKLGLCSIPPHVQRVPLCYGDLDYYSGIHFCGLDYSEDECNNRGYAFYKNRCIYAPIKKLLSCPAGSSLSKVQGEQQLNKCIHKLARKKCEKNGFKYENRQCFSYAEPCPAGYSYHNGYESCKKPNANKASCKHDKGVLYSGACFVPPLVE</sequence>
<feature type="region of interest" description="Disordered" evidence="1">
    <location>
        <begin position="299"/>
        <end position="321"/>
    </location>
</feature>
<evidence type="ECO:0000313" key="3">
    <source>
        <dbReference type="WBParaSite" id="Pan_g11106.t1"/>
    </source>
</evidence>
<evidence type="ECO:0000256" key="1">
    <source>
        <dbReference type="SAM" id="MobiDB-lite"/>
    </source>
</evidence>
<protein>
    <submittedName>
        <fullName evidence="3">Chitin-binding type-2 domain-containing protein</fullName>
    </submittedName>
</protein>
<dbReference type="Proteomes" id="UP000492821">
    <property type="component" value="Unassembled WGS sequence"/>
</dbReference>
<dbReference type="AlphaFoldDB" id="A0A7E4UP76"/>
<name>A0A7E4UP76_PANRE</name>
<evidence type="ECO:0000313" key="2">
    <source>
        <dbReference type="Proteomes" id="UP000492821"/>
    </source>
</evidence>
<organism evidence="2 3">
    <name type="scientific">Panagrellus redivivus</name>
    <name type="common">Microworm</name>
    <dbReference type="NCBI Taxonomy" id="6233"/>
    <lineage>
        <taxon>Eukaryota</taxon>
        <taxon>Metazoa</taxon>
        <taxon>Ecdysozoa</taxon>
        <taxon>Nematoda</taxon>
        <taxon>Chromadorea</taxon>
        <taxon>Rhabditida</taxon>
        <taxon>Tylenchina</taxon>
        <taxon>Panagrolaimomorpha</taxon>
        <taxon>Panagrolaimoidea</taxon>
        <taxon>Panagrolaimidae</taxon>
        <taxon>Panagrellus</taxon>
    </lineage>
</organism>